<feature type="domain" description="Methyltransferase FkbM" evidence="1">
    <location>
        <begin position="20"/>
        <end position="191"/>
    </location>
</feature>
<protein>
    <recommendedName>
        <fullName evidence="1">Methyltransferase FkbM domain-containing protein</fullName>
    </recommendedName>
</protein>
<dbReference type="Pfam" id="PF05050">
    <property type="entry name" value="Methyltransf_21"/>
    <property type="match status" value="1"/>
</dbReference>
<dbReference type="EMBL" id="MN740781">
    <property type="protein sequence ID" value="QHU11296.1"/>
    <property type="molecule type" value="Genomic_DNA"/>
</dbReference>
<dbReference type="SUPFAM" id="SSF53335">
    <property type="entry name" value="S-adenosyl-L-methionine-dependent methyltransferases"/>
    <property type="match status" value="1"/>
</dbReference>
<name>A0A6C0K2H5_9ZZZZ</name>
<dbReference type="Gene3D" id="3.40.50.150">
    <property type="entry name" value="Vaccinia Virus protein VP39"/>
    <property type="match status" value="1"/>
</dbReference>
<dbReference type="InterPro" id="IPR029063">
    <property type="entry name" value="SAM-dependent_MTases_sf"/>
</dbReference>
<evidence type="ECO:0000313" key="2">
    <source>
        <dbReference type="EMBL" id="QHU11296.1"/>
    </source>
</evidence>
<sequence length="213" mass="24296">MDIKNWIQRNIPANSTIVEAGTADGNDTVFFSDHCNRGFVYGFEPDPNLFAETQSKILNRNNVQVENIALSDKTGTATFYISDRFGKDWGSSSLLKPKDHIFVHPQITFKKEITVNTINLDEWFIAKRPSIETVDLMWLDMQGAEPFVLKNAPGILSKTKYLFTEVSLIETYENVEQYSTFKQFLHGAGFDVISEDLPWKDMGNVLFKNRNIA</sequence>
<dbReference type="InterPro" id="IPR006342">
    <property type="entry name" value="FkbM_mtfrase"/>
</dbReference>
<evidence type="ECO:0000259" key="1">
    <source>
        <dbReference type="Pfam" id="PF05050"/>
    </source>
</evidence>
<dbReference type="PANTHER" id="PTHR36973">
    <property type="entry name" value="SLL1456 PROTEIN-RELATED"/>
    <property type="match status" value="1"/>
</dbReference>
<proteinExistence type="predicted"/>
<dbReference type="AlphaFoldDB" id="A0A6C0K2H5"/>
<accession>A0A6C0K2H5</accession>
<dbReference type="GO" id="GO:0008171">
    <property type="term" value="F:O-methyltransferase activity"/>
    <property type="evidence" value="ECO:0007669"/>
    <property type="project" value="TreeGrafter"/>
</dbReference>
<dbReference type="InterPro" id="IPR053188">
    <property type="entry name" value="FkbM_Methyltransferase"/>
</dbReference>
<dbReference type="NCBIfam" id="TIGR01444">
    <property type="entry name" value="fkbM_fam"/>
    <property type="match status" value="1"/>
</dbReference>
<organism evidence="2">
    <name type="scientific">viral metagenome</name>
    <dbReference type="NCBI Taxonomy" id="1070528"/>
    <lineage>
        <taxon>unclassified sequences</taxon>
        <taxon>metagenomes</taxon>
        <taxon>organismal metagenomes</taxon>
    </lineage>
</organism>
<reference evidence="2" key="1">
    <citation type="journal article" date="2020" name="Nature">
        <title>Giant virus diversity and host interactions through global metagenomics.</title>
        <authorList>
            <person name="Schulz F."/>
            <person name="Roux S."/>
            <person name="Paez-Espino D."/>
            <person name="Jungbluth S."/>
            <person name="Walsh D.A."/>
            <person name="Denef V.J."/>
            <person name="McMahon K.D."/>
            <person name="Konstantinidis K.T."/>
            <person name="Eloe-Fadrosh E.A."/>
            <person name="Kyrpides N.C."/>
            <person name="Woyke T."/>
        </authorList>
    </citation>
    <scope>NUCLEOTIDE SEQUENCE</scope>
    <source>
        <strain evidence="2">GVMAG-S-1101165-84</strain>
    </source>
</reference>
<dbReference type="PANTHER" id="PTHR36973:SF4">
    <property type="entry name" value="NODULATION PROTEIN"/>
    <property type="match status" value="1"/>
</dbReference>